<protein>
    <recommendedName>
        <fullName evidence="3">RanBP2-type domain-containing protein</fullName>
    </recommendedName>
</protein>
<dbReference type="Proteomes" id="UP000177725">
    <property type="component" value="Unassembled WGS sequence"/>
</dbReference>
<accession>A0A1G2F869</accession>
<dbReference type="AlphaFoldDB" id="A0A1G2F869"/>
<name>A0A1G2F869_9BACT</name>
<evidence type="ECO:0008006" key="3">
    <source>
        <dbReference type="Google" id="ProtNLM"/>
    </source>
</evidence>
<evidence type="ECO:0000313" key="1">
    <source>
        <dbReference type="EMBL" id="OGZ34067.1"/>
    </source>
</evidence>
<comment type="caution">
    <text evidence="1">The sequence shown here is derived from an EMBL/GenBank/DDBJ whole genome shotgun (WGS) entry which is preliminary data.</text>
</comment>
<reference evidence="1 2" key="1">
    <citation type="journal article" date="2016" name="Nat. Commun.">
        <title>Thousands of microbial genomes shed light on interconnected biogeochemical processes in an aquifer system.</title>
        <authorList>
            <person name="Anantharaman K."/>
            <person name="Brown C.T."/>
            <person name="Hug L.A."/>
            <person name="Sharon I."/>
            <person name="Castelle C.J."/>
            <person name="Probst A.J."/>
            <person name="Thomas B.C."/>
            <person name="Singh A."/>
            <person name="Wilkins M.J."/>
            <person name="Karaoz U."/>
            <person name="Brodie E.L."/>
            <person name="Williams K.H."/>
            <person name="Hubbard S.S."/>
            <person name="Banfield J.F."/>
        </authorList>
    </citation>
    <scope>NUCLEOTIDE SEQUENCE [LARGE SCALE GENOMIC DNA]</scope>
</reference>
<evidence type="ECO:0000313" key="2">
    <source>
        <dbReference type="Proteomes" id="UP000177725"/>
    </source>
</evidence>
<gene>
    <name evidence="1" type="ORF">A2174_03045</name>
</gene>
<proteinExistence type="predicted"/>
<organism evidence="1 2">
    <name type="scientific">Candidatus Portnoybacteria bacterium RBG_13_41_18</name>
    <dbReference type="NCBI Taxonomy" id="1801991"/>
    <lineage>
        <taxon>Bacteria</taxon>
        <taxon>Candidatus Portnoyibacteriota</taxon>
    </lineage>
</organism>
<sequence length="97" mass="11365">MHKDIVDLDLVKKKKRSINNIGKKRVPGGRFNVTQFLKWKAKEKPGNQEEEVVASEGNVYAFPIRTLVKELWICRCGEENSKDSDECWRCKRDRPVF</sequence>
<dbReference type="EMBL" id="MHMV01000033">
    <property type="protein sequence ID" value="OGZ34067.1"/>
    <property type="molecule type" value="Genomic_DNA"/>
</dbReference>